<dbReference type="Proteomes" id="UP000184603">
    <property type="component" value="Unassembled WGS sequence"/>
</dbReference>
<comment type="similarity">
    <text evidence="7">Belongs to the radical SAM superfamily. Anaerobic sulfatase-maturating enzyme family.</text>
</comment>
<reference evidence="9 10" key="1">
    <citation type="submission" date="2016-12" db="EMBL/GenBank/DDBJ databases">
        <authorList>
            <person name="Song W.-J."/>
            <person name="Kurnit D.M."/>
        </authorList>
    </citation>
    <scope>NUCLEOTIDE SEQUENCE [LARGE SCALE GENOMIC DNA]</scope>
    <source>
        <strain evidence="9 10">DSM 18488</strain>
    </source>
</reference>
<dbReference type="InterPro" id="IPR023885">
    <property type="entry name" value="4Fe4S-binding_SPASM_dom"/>
</dbReference>
<dbReference type="InterPro" id="IPR007197">
    <property type="entry name" value="rSAM"/>
</dbReference>
<gene>
    <name evidence="9" type="ORF">SAMN02745220_01225</name>
</gene>
<dbReference type="PANTHER" id="PTHR43273:SF3">
    <property type="entry name" value="ANAEROBIC SULFATASE-MATURATING ENZYME HOMOLOG ASLB-RELATED"/>
    <property type="match status" value="1"/>
</dbReference>
<proteinExistence type="inferred from homology"/>
<dbReference type="AlphaFoldDB" id="A0A1M7Y1S8"/>
<dbReference type="CDD" id="cd01335">
    <property type="entry name" value="Radical_SAM"/>
    <property type="match status" value="1"/>
</dbReference>
<dbReference type="InterPro" id="IPR058240">
    <property type="entry name" value="rSAM_sf"/>
</dbReference>
<dbReference type="NCBIfam" id="TIGR03942">
    <property type="entry name" value="sulfatase_rSAM"/>
    <property type="match status" value="1"/>
</dbReference>
<evidence type="ECO:0000259" key="8">
    <source>
        <dbReference type="PROSITE" id="PS51918"/>
    </source>
</evidence>
<dbReference type="SFLD" id="SFLDG01386">
    <property type="entry name" value="main_SPASM_domain-containing"/>
    <property type="match status" value="1"/>
</dbReference>
<keyword evidence="6" id="KW-0411">Iron-sulfur</keyword>
<evidence type="ECO:0000256" key="5">
    <source>
        <dbReference type="ARBA" id="ARBA00023004"/>
    </source>
</evidence>
<dbReference type="InterPro" id="IPR047207">
    <property type="entry name" value="SPASM_anSME"/>
</dbReference>
<evidence type="ECO:0000313" key="9">
    <source>
        <dbReference type="EMBL" id="SHO45826.1"/>
    </source>
</evidence>
<protein>
    <recommendedName>
        <fullName evidence="8">Radical SAM core domain-containing protein</fullName>
    </recommendedName>
</protein>
<keyword evidence="10" id="KW-1185">Reference proteome</keyword>
<dbReference type="GO" id="GO:0046872">
    <property type="term" value="F:metal ion binding"/>
    <property type="evidence" value="ECO:0007669"/>
    <property type="project" value="UniProtKB-KW"/>
</dbReference>
<evidence type="ECO:0000313" key="10">
    <source>
        <dbReference type="Proteomes" id="UP000184603"/>
    </source>
</evidence>
<dbReference type="EMBL" id="FRFE01000004">
    <property type="protein sequence ID" value="SHO45826.1"/>
    <property type="molecule type" value="Genomic_DNA"/>
</dbReference>
<keyword evidence="4" id="KW-0479">Metal-binding</keyword>
<dbReference type="GO" id="GO:0051539">
    <property type="term" value="F:4 iron, 4 sulfur cluster binding"/>
    <property type="evidence" value="ECO:0007669"/>
    <property type="project" value="UniProtKB-KW"/>
</dbReference>
<dbReference type="SFLD" id="SFLDG01067">
    <property type="entry name" value="SPASM/twitch_domain_containing"/>
    <property type="match status" value="1"/>
</dbReference>
<accession>A0A1M7Y1S8</accession>
<dbReference type="SFLD" id="SFLDF00285">
    <property type="entry name" value="anaerobic_Ser-type_sulfatase-m"/>
    <property type="match status" value="1"/>
</dbReference>
<name>A0A1M7Y1S8_9BACT</name>
<comment type="cofactor">
    <cofactor evidence="1">
        <name>[4Fe-4S] cluster</name>
        <dbReference type="ChEBI" id="CHEBI:49883"/>
    </cofactor>
</comment>
<feature type="domain" description="Radical SAM core" evidence="8">
    <location>
        <begin position="5"/>
        <end position="238"/>
    </location>
</feature>
<dbReference type="Gene3D" id="3.20.20.70">
    <property type="entry name" value="Aldolase class I"/>
    <property type="match status" value="1"/>
</dbReference>
<dbReference type="RefSeq" id="WP_073612562.1">
    <property type="nucleotide sequence ID" value="NZ_FRFE01000004.1"/>
</dbReference>
<keyword evidence="3" id="KW-0949">S-adenosyl-L-methionine</keyword>
<dbReference type="OrthoDB" id="9782387at2"/>
<evidence type="ECO:0000256" key="7">
    <source>
        <dbReference type="ARBA" id="ARBA00023601"/>
    </source>
</evidence>
<dbReference type="SUPFAM" id="SSF102114">
    <property type="entry name" value="Radical SAM enzymes"/>
    <property type="match status" value="1"/>
</dbReference>
<sequence length="387" mass="44088">MSKSREGDVQAFQIFVKPGSSRCNLNCSYCYYLDVGRHVLAQPLSRMDDDLLRRYIRGHMAACRGQQVHFSWHGGEPTLLGIEYFKRIVQFQKQCCPPEKTIQNTIQTNGTLINDQWAKFFADNGFGVGISLDGPAELHNEYRKTPQGKPTFDATMKGYQILVEYGVPIDLLCVVNDCNVMYPLQLYRFFKEIGATHLSFLPLVEPQPHDSETVASERSVPAEAFGAFLCVIFDEWKSDDIGRIKVQIFEEALRTAFHQEHSLCLFRPVCGAIPVLEQNGDVYACDHYVKPTWKIGNIKENSLEEILQSEKLQHFGMGKKAQLPEICMRCEVVSMCNGECPKNRFVSVVGEAEKLNYLCPGYRLFFNHCRPFVEAVAEQWQKELGIT</sequence>
<dbReference type="Pfam" id="PF04055">
    <property type="entry name" value="Radical_SAM"/>
    <property type="match status" value="1"/>
</dbReference>
<dbReference type="CDD" id="cd21120">
    <property type="entry name" value="SPASM_anSME"/>
    <property type="match status" value="1"/>
</dbReference>
<dbReference type="SFLD" id="SFLDS00029">
    <property type="entry name" value="Radical_SAM"/>
    <property type="match status" value="1"/>
</dbReference>
<evidence type="ECO:0000256" key="3">
    <source>
        <dbReference type="ARBA" id="ARBA00022691"/>
    </source>
</evidence>
<evidence type="ECO:0000256" key="2">
    <source>
        <dbReference type="ARBA" id="ARBA00022485"/>
    </source>
</evidence>
<evidence type="ECO:0000256" key="4">
    <source>
        <dbReference type="ARBA" id="ARBA00022723"/>
    </source>
</evidence>
<dbReference type="InterPro" id="IPR034491">
    <property type="entry name" value="Anaerob_Ser_sulfatase-maturase"/>
</dbReference>
<keyword evidence="2" id="KW-0004">4Fe-4S</keyword>
<evidence type="ECO:0000256" key="1">
    <source>
        <dbReference type="ARBA" id="ARBA00001966"/>
    </source>
</evidence>
<organism evidence="9 10">
    <name type="scientific">Desulfopila aestuarii DSM 18488</name>
    <dbReference type="NCBI Taxonomy" id="1121416"/>
    <lineage>
        <taxon>Bacteria</taxon>
        <taxon>Pseudomonadati</taxon>
        <taxon>Thermodesulfobacteriota</taxon>
        <taxon>Desulfobulbia</taxon>
        <taxon>Desulfobulbales</taxon>
        <taxon>Desulfocapsaceae</taxon>
        <taxon>Desulfopila</taxon>
    </lineage>
</organism>
<dbReference type="Pfam" id="PF13186">
    <property type="entry name" value="SPASM"/>
    <property type="match status" value="1"/>
</dbReference>
<evidence type="ECO:0000256" key="6">
    <source>
        <dbReference type="ARBA" id="ARBA00023014"/>
    </source>
</evidence>
<dbReference type="InterPro" id="IPR013785">
    <property type="entry name" value="Aldolase_TIM"/>
</dbReference>
<dbReference type="NCBIfam" id="TIGR04085">
    <property type="entry name" value="rSAM_more_4Fe4S"/>
    <property type="match status" value="1"/>
</dbReference>
<dbReference type="PROSITE" id="PS51918">
    <property type="entry name" value="RADICAL_SAM"/>
    <property type="match status" value="1"/>
</dbReference>
<dbReference type="GO" id="GO:0016491">
    <property type="term" value="F:oxidoreductase activity"/>
    <property type="evidence" value="ECO:0007669"/>
    <property type="project" value="InterPro"/>
</dbReference>
<keyword evidence="5" id="KW-0408">Iron</keyword>
<dbReference type="SFLD" id="SFLDG01072">
    <property type="entry name" value="dehydrogenase_like"/>
    <property type="match status" value="1"/>
</dbReference>
<dbReference type="STRING" id="1121416.SAMN02745220_01225"/>
<dbReference type="InterPro" id="IPR023867">
    <property type="entry name" value="Sulphatase_maturase_rSAM"/>
</dbReference>
<dbReference type="SFLD" id="SFLDG01384">
    <property type="entry name" value="thioether_bond_formation_requi"/>
    <property type="match status" value="1"/>
</dbReference>
<dbReference type="PANTHER" id="PTHR43273">
    <property type="entry name" value="ANAEROBIC SULFATASE-MATURATING ENZYME HOMOLOG ASLB-RELATED"/>
    <property type="match status" value="1"/>
</dbReference>